<evidence type="ECO:0000259" key="2">
    <source>
        <dbReference type="PROSITE" id="PS50106"/>
    </source>
</evidence>
<dbReference type="EMBL" id="AP027151">
    <property type="protein sequence ID" value="BDV42076.1"/>
    <property type="molecule type" value="Genomic_DNA"/>
</dbReference>
<keyword evidence="4" id="KW-1185">Reference proteome</keyword>
<evidence type="ECO:0000313" key="3">
    <source>
        <dbReference type="EMBL" id="BDV42076.1"/>
    </source>
</evidence>
<protein>
    <recommendedName>
        <fullName evidence="2">PDZ domain-containing protein</fullName>
    </recommendedName>
</protein>
<gene>
    <name evidence="3" type="ORF">GURASL_09990</name>
</gene>
<feature type="transmembrane region" description="Helical" evidence="1">
    <location>
        <begin position="16"/>
        <end position="34"/>
    </location>
</feature>
<keyword evidence="1" id="KW-0812">Transmembrane</keyword>
<sequence>MELDRYEELVNEHHPAMWLTALGLIVAEVGNSYLAKRGVSQLRGIVVLGTRTGGTADLAGVTAGDIICEVDGTPVAALPEVEQRLQLHPPALPIRLLIRNGDYWRFLAIPLGERQYGGCLQ</sequence>
<feature type="domain" description="PDZ" evidence="2">
    <location>
        <begin position="1"/>
        <end position="102"/>
    </location>
</feature>
<dbReference type="SUPFAM" id="SSF50156">
    <property type="entry name" value="PDZ domain-like"/>
    <property type="match status" value="1"/>
</dbReference>
<keyword evidence="1" id="KW-1133">Transmembrane helix</keyword>
<evidence type="ECO:0000256" key="1">
    <source>
        <dbReference type="SAM" id="Phobius"/>
    </source>
</evidence>
<dbReference type="Proteomes" id="UP001317705">
    <property type="component" value="Chromosome"/>
</dbReference>
<dbReference type="PROSITE" id="PS50106">
    <property type="entry name" value="PDZ"/>
    <property type="match status" value="1"/>
</dbReference>
<accession>A0ABN6VP76</accession>
<reference evidence="3 4" key="1">
    <citation type="submission" date="2022-12" db="EMBL/GenBank/DDBJ databases">
        <title>Polyphasic characterization of Geotalea uranireducens NIT-SL11 newly isolated from a complex of sewage sludge and microbially reduced graphene oxide.</title>
        <authorList>
            <person name="Xie L."/>
            <person name="Yoshida N."/>
            <person name="Meng L."/>
        </authorList>
    </citation>
    <scope>NUCLEOTIDE SEQUENCE [LARGE SCALE GENOMIC DNA]</scope>
    <source>
        <strain evidence="3 4">NIT-SL11</strain>
    </source>
</reference>
<dbReference type="Pfam" id="PF17820">
    <property type="entry name" value="PDZ_6"/>
    <property type="match status" value="1"/>
</dbReference>
<dbReference type="InterPro" id="IPR036034">
    <property type="entry name" value="PDZ_sf"/>
</dbReference>
<dbReference type="InterPro" id="IPR041489">
    <property type="entry name" value="PDZ_6"/>
</dbReference>
<keyword evidence="1" id="KW-0472">Membrane</keyword>
<dbReference type="RefSeq" id="WP_282002298.1">
    <property type="nucleotide sequence ID" value="NZ_AP027151.1"/>
</dbReference>
<dbReference type="SMART" id="SM00228">
    <property type="entry name" value="PDZ"/>
    <property type="match status" value="1"/>
</dbReference>
<name>A0ABN6VP76_9BACT</name>
<dbReference type="InterPro" id="IPR001478">
    <property type="entry name" value="PDZ"/>
</dbReference>
<organism evidence="3 4">
    <name type="scientific">Geotalea uraniireducens</name>
    <dbReference type="NCBI Taxonomy" id="351604"/>
    <lineage>
        <taxon>Bacteria</taxon>
        <taxon>Pseudomonadati</taxon>
        <taxon>Thermodesulfobacteriota</taxon>
        <taxon>Desulfuromonadia</taxon>
        <taxon>Geobacterales</taxon>
        <taxon>Geobacteraceae</taxon>
        <taxon>Geotalea</taxon>
    </lineage>
</organism>
<proteinExistence type="predicted"/>
<dbReference type="Gene3D" id="2.30.42.10">
    <property type="match status" value="1"/>
</dbReference>
<evidence type="ECO:0000313" key="4">
    <source>
        <dbReference type="Proteomes" id="UP001317705"/>
    </source>
</evidence>